<protein>
    <recommendedName>
        <fullName evidence="1">F-box domain-containing protein</fullName>
    </recommendedName>
</protein>
<evidence type="ECO:0000313" key="2">
    <source>
        <dbReference type="EMBL" id="EFX73476.1"/>
    </source>
</evidence>
<dbReference type="AlphaFoldDB" id="E9H494"/>
<accession>E9H494</accession>
<gene>
    <name evidence="2" type="ORF">DAPPUDRAFT_109804</name>
</gene>
<dbReference type="Proteomes" id="UP000000305">
    <property type="component" value="Unassembled WGS sequence"/>
</dbReference>
<name>E9H494_DAPPU</name>
<proteinExistence type="predicted"/>
<dbReference type="HOGENOM" id="CLU_1549216_0_0_1"/>
<reference evidence="2 3" key="1">
    <citation type="journal article" date="2011" name="Science">
        <title>The ecoresponsive genome of Daphnia pulex.</title>
        <authorList>
            <person name="Colbourne J.K."/>
            <person name="Pfrender M.E."/>
            <person name="Gilbert D."/>
            <person name="Thomas W.K."/>
            <person name="Tucker A."/>
            <person name="Oakley T.H."/>
            <person name="Tokishita S."/>
            <person name="Aerts A."/>
            <person name="Arnold G.J."/>
            <person name="Basu M.K."/>
            <person name="Bauer D.J."/>
            <person name="Caceres C.E."/>
            <person name="Carmel L."/>
            <person name="Casola C."/>
            <person name="Choi J.H."/>
            <person name="Detter J.C."/>
            <person name="Dong Q."/>
            <person name="Dusheyko S."/>
            <person name="Eads B.D."/>
            <person name="Frohlich T."/>
            <person name="Geiler-Samerotte K.A."/>
            <person name="Gerlach D."/>
            <person name="Hatcher P."/>
            <person name="Jogdeo S."/>
            <person name="Krijgsveld J."/>
            <person name="Kriventseva E.V."/>
            <person name="Kultz D."/>
            <person name="Laforsch C."/>
            <person name="Lindquist E."/>
            <person name="Lopez J."/>
            <person name="Manak J.R."/>
            <person name="Muller J."/>
            <person name="Pangilinan J."/>
            <person name="Patwardhan R.P."/>
            <person name="Pitluck S."/>
            <person name="Pritham E.J."/>
            <person name="Rechtsteiner A."/>
            <person name="Rho M."/>
            <person name="Rogozin I.B."/>
            <person name="Sakarya O."/>
            <person name="Salamov A."/>
            <person name="Schaack S."/>
            <person name="Shapiro H."/>
            <person name="Shiga Y."/>
            <person name="Skalitzky C."/>
            <person name="Smith Z."/>
            <person name="Souvorov A."/>
            <person name="Sung W."/>
            <person name="Tang Z."/>
            <person name="Tsuchiya D."/>
            <person name="Tu H."/>
            <person name="Vos H."/>
            <person name="Wang M."/>
            <person name="Wolf Y.I."/>
            <person name="Yamagata H."/>
            <person name="Yamada T."/>
            <person name="Ye Y."/>
            <person name="Shaw J.R."/>
            <person name="Andrews J."/>
            <person name="Crease T.J."/>
            <person name="Tang H."/>
            <person name="Lucas S.M."/>
            <person name="Robertson H.M."/>
            <person name="Bork P."/>
            <person name="Koonin E.V."/>
            <person name="Zdobnov E.M."/>
            <person name="Grigoriev I.V."/>
            <person name="Lynch M."/>
            <person name="Boore J.L."/>
        </authorList>
    </citation>
    <scope>NUCLEOTIDE SEQUENCE [LARGE SCALE GENOMIC DNA]</scope>
</reference>
<dbReference type="PhylomeDB" id="E9H494"/>
<dbReference type="PROSITE" id="PS50181">
    <property type="entry name" value="FBOX"/>
    <property type="match status" value="1"/>
</dbReference>
<sequence>MALLLALLDEVLIEVFKYLNISQLYRVMHSCHRLSLVLRDRYSILFKDNVAGSAGAAGSAGEAEVVGSAEAVKVVGSADATEVSIYLACVAEIVGSADLNSNFEFFELSALSLNWEQRGHGGLKDENQHGKNDNFSDLFLICNRSSPLITAQKPSIEKRLKIFEEIGYLIIIV</sequence>
<evidence type="ECO:0000313" key="3">
    <source>
        <dbReference type="Proteomes" id="UP000000305"/>
    </source>
</evidence>
<dbReference type="InParanoid" id="E9H494"/>
<evidence type="ECO:0000259" key="1">
    <source>
        <dbReference type="PROSITE" id="PS50181"/>
    </source>
</evidence>
<dbReference type="EMBL" id="GL732590">
    <property type="protein sequence ID" value="EFX73476.1"/>
    <property type="molecule type" value="Genomic_DNA"/>
</dbReference>
<dbReference type="InterPro" id="IPR001810">
    <property type="entry name" value="F-box_dom"/>
</dbReference>
<organism evidence="2 3">
    <name type="scientific">Daphnia pulex</name>
    <name type="common">Water flea</name>
    <dbReference type="NCBI Taxonomy" id="6669"/>
    <lineage>
        <taxon>Eukaryota</taxon>
        <taxon>Metazoa</taxon>
        <taxon>Ecdysozoa</taxon>
        <taxon>Arthropoda</taxon>
        <taxon>Crustacea</taxon>
        <taxon>Branchiopoda</taxon>
        <taxon>Diplostraca</taxon>
        <taxon>Cladocera</taxon>
        <taxon>Anomopoda</taxon>
        <taxon>Daphniidae</taxon>
        <taxon>Daphnia</taxon>
    </lineage>
</organism>
<keyword evidence="3" id="KW-1185">Reference proteome</keyword>
<feature type="domain" description="F-box" evidence="1">
    <location>
        <begin position="1"/>
        <end position="49"/>
    </location>
</feature>
<dbReference type="KEGG" id="dpx:DAPPUDRAFT_109804"/>